<feature type="compositionally biased region" description="Pro residues" evidence="1">
    <location>
        <begin position="382"/>
        <end position="404"/>
    </location>
</feature>
<dbReference type="AlphaFoldDB" id="A0AAD4LL21"/>
<feature type="compositionally biased region" description="Polar residues" evidence="1">
    <location>
        <begin position="622"/>
        <end position="647"/>
    </location>
</feature>
<feature type="region of interest" description="Disordered" evidence="1">
    <location>
        <begin position="516"/>
        <end position="572"/>
    </location>
</feature>
<gene>
    <name evidence="2" type="ORF">EDB92DRAFT_1847629</name>
</gene>
<organism evidence="2 3">
    <name type="scientific">Lactarius akahatsu</name>
    <dbReference type="NCBI Taxonomy" id="416441"/>
    <lineage>
        <taxon>Eukaryota</taxon>
        <taxon>Fungi</taxon>
        <taxon>Dikarya</taxon>
        <taxon>Basidiomycota</taxon>
        <taxon>Agaricomycotina</taxon>
        <taxon>Agaricomycetes</taxon>
        <taxon>Russulales</taxon>
        <taxon>Russulaceae</taxon>
        <taxon>Lactarius</taxon>
    </lineage>
</organism>
<feature type="compositionally biased region" description="Polar residues" evidence="1">
    <location>
        <begin position="354"/>
        <end position="366"/>
    </location>
</feature>
<feature type="compositionally biased region" description="Low complexity" evidence="1">
    <location>
        <begin position="309"/>
        <end position="320"/>
    </location>
</feature>
<feature type="compositionally biased region" description="Low complexity" evidence="1">
    <location>
        <begin position="648"/>
        <end position="663"/>
    </location>
</feature>
<keyword evidence="3" id="KW-1185">Reference proteome</keyword>
<feature type="region of interest" description="Disordered" evidence="1">
    <location>
        <begin position="202"/>
        <end position="251"/>
    </location>
</feature>
<evidence type="ECO:0000313" key="3">
    <source>
        <dbReference type="Proteomes" id="UP001201163"/>
    </source>
</evidence>
<feature type="compositionally biased region" description="Polar residues" evidence="1">
    <location>
        <begin position="550"/>
        <end position="559"/>
    </location>
</feature>
<feature type="compositionally biased region" description="Basic and acidic residues" evidence="1">
    <location>
        <begin position="436"/>
        <end position="447"/>
    </location>
</feature>
<feature type="compositionally biased region" description="Polar residues" evidence="1">
    <location>
        <begin position="409"/>
        <end position="435"/>
    </location>
</feature>
<accession>A0AAD4LL21</accession>
<name>A0AAD4LL21_9AGAM</name>
<feature type="compositionally biased region" description="Polar residues" evidence="1">
    <location>
        <begin position="516"/>
        <end position="534"/>
    </location>
</feature>
<reference evidence="2" key="1">
    <citation type="submission" date="2022-01" db="EMBL/GenBank/DDBJ databases">
        <title>Comparative genomics reveals a dynamic genome evolution in the ectomycorrhizal milk-cap (Lactarius) mushrooms.</title>
        <authorList>
            <consortium name="DOE Joint Genome Institute"/>
            <person name="Lebreton A."/>
            <person name="Tang N."/>
            <person name="Kuo A."/>
            <person name="LaButti K."/>
            <person name="Drula E."/>
            <person name="Barry K."/>
            <person name="Clum A."/>
            <person name="Lipzen A."/>
            <person name="Mousain D."/>
            <person name="Ng V."/>
            <person name="Wang R."/>
            <person name="Wang X."/>
            <person name="Dai Y."/>
            <person name="Henrissat B."/>
            <person name="Grigoriev I.V."/>
            <person name="Guerin-Laguette A."/>
            <person name="Yu F."/>
            <person name="Martin F.M."/>
        </authorList>
    </citation>
    <scope>NUCLEOTIDE SEQUENCE</scope>
    <source>
        <strain evidence="2">QP</strain>
    </source>
</reference>
<evidence type="ECO:0000313" key="2">
    <source>
        <dbReference type="EMBL" id="KAH8994829.1"/>
    </source>
</evidence>
<feature type="region of interest" description="Disordered" evidence="1">
    <location>
        <begin position="600"/>
        <end position="682"/>
    </location>
</feature>
<feature type="region of interest" description="Disordered" evidence="1">
    <location>
        <begin position="271"/>
        <end position="482"/>
    </location>
</feature>
<sequence length="768" mass="83103">MASVQPVQAVAERPDIHKSCKALEVVVNLLDDYSEAARAIVTLHKKLAKALREVSTVKPTGDIPGNAFSKFADKQCDDISTEVKEMVKKACMPPQKEEKLHDEKIANANMKIKQAGQVYEKKAKKNAVDVAEEHNRYINLLNTLGPEISQMKYNHALSVAATLSRVAEAEWLRSAERIRRFSPLIGQLGEWKALCEGGWTGPIPGDLPDVDQSPDAPRATQDACVSSPASPRPMPAPSSLRAVPLKPPPTVYDDGSVRSIASLGSFPEPPNHFPIPPLTGSFSSNSATNSHIIQHGNPLGDRTMQIRTSSDVSGSSSDPPSILPRVTESPLEEIASVPIPTDGSDYLAPPPTTSAPNGKSASSSVTEGPRTNVGDTNDAPSLPSPNPAPLRDPPPASVPPPPTLVPVSTQLRQQQDPAPSIDSRSSSVTGYNNTFRRGDYLDDREFGVDNSTEATPLKAKTLDSPQSRIERSDTSRSNGNMVAAIRDRYTRATGPASPPPRDIPRLPLSVATIATKYQSESSNESTGRQSRSPTNDPPHRSRDPGPASPLPQQAQQFPSVTPGRTEFPIDDLSRRRQRIEELEELERREHVLELRAREREFSARQRERAETLRSGALDGYASDTSRSNQPPYAHRQQSQASLQSHPHTTTLSSNYSYSTTSLLPPGPSGPTSPPMQRVTKDVHRPDCQCPACTVARYAEKPLTAHPRPQGREKSKGGWMRRLSMPVVGNAFSSESKKVATVGGKGAIHPTVLGSLGEANQSAVSLGRR</sequence>
<feature type="compositionally biased region" description="Pro residues" evidence="1">
    <location>
        <begin position="664"/>
        <end position="673"/>
    </location>
</feature>
<dbReference type="Proteomes" id="UP001201163">
    <property type="component" value="Unassembled WGS sequence"/>
</dbReference>
<dbReference type="EMBL" id="JAKELL010000013">
    <property type="protein sequence ID" value="KAH8994829.1"/>
    <property type="molecule type" value="Genomic_DNA"/>
</dbReference>
<feature type="compositionally biased region" description="Basic and acidic residues" evidence="1">
    <location>
        <begin position="600"/>
        <end position="611"/>
    </location>
</feature>
<comment type="caution">
    <text evidence="2">The sequence shown here is derived from an EMBL/GenBank/DDBJ whole genome shotgun (WGS) entry which is preliminary data.</text>
</comment>
<feature type="compositionally biased region" description="Polar residues" evidence="1">
    <location>
        <begin position="280"/>
        <end position="292"/>
    </location>
</feature>
<evidence type="ECO:0000256" key="1">
    <source>
        <dbReference type="SAM" id="MobiDB-lite"/>
    </source>
</evidence>
<protein>
    <submittedName>
        <fullName evidence="2">Uncharacterized protein</fullName>
    </submittedName>
</protein>
<proteinExistence type="predicted"/>